<comment type="caution">
    <text evidence="1">The sequence shown here is derived from an EMBL/GenBank/DDBJ whole genome shotgun (WGS) entry which is preliminary data.</text>
</comment>
<reference evidence="1" key="1">
    <citation type="submission" date="2021-06" db="EMBL/GenBank/DDBJ databases">
        <authorList>
            <person name="Kallberg Y."/>
            <person name="Tangrot J."/>
            <person name="Rosling A."/>
        </authorList>
    </citation>
    <scope>NUCLEOTIDE SEQUENCE</scope>
    <source>
        <strain evidence="1">CL356</strain>
    </source>
</reference>
<dbReference type="Proteomes" id="UP000789525">
    <property type="component" value="Unassembled WGS sequence"/>
</dbReference>
<sequence>MADSTSGSYNEGDVAWVLASTCLVWIMIPGIGYIYSGMSPRGNALSALMLGFLAIPVVSIQWLLYGYSITFSSTGGSFIGNFKDALFLEDISEIIVHNSTSPTGNVNYVAIPKLAHAVFQLMFAAITPAMVFGSVSGRIRTIPALVFIFVWSTVVYDFIAYWCWSNNGWLGAWGVLDFAGGTPVHISSGAAALAYCIVVNTDPEVRRNLPNDTTDVILGTLFLWFGWFGFNGGSALGANLRAIMACIVTNISASAGGLTWMFLDYYLSVDLVDGPKLSAASFCSGALAGLVAITPGSGYVKPYAALIFGVLAGLICGMASRLDSHRSFRSLYFDNFQVFAVHGVGGFVGNILTGIFADKNIALLNGQVIDGGVINGNGIQLFKQLVSSLVGLSWLQSRAHVNNRNLASL</sequence>
<organism evidence="1 2">
    <name type="scientific">Acaulospora colombiana</name>
    <dbReference type="NCBI Taxonomy" id="27376"/>
    <lineage>
        <taxon>Eukaryota</taxon>
        <taxon>Fungi</taxon>
        <taxon>Fungi incertae sedis</taxon>
        <taxon>Mucoromycota</taxon>
        <taxon>Glomeromycotina</taxon>
        <taxon>Glomeromycetes</taxon>
        <taxon>Diversisporales</taxon>
        <taxon>Acaulosporaceae</taxon>
        <taxon>Acaulospora</taxon>
    </lineage>
</organism>
<dbReference type="EMBL" id="CAJVPT010010954">
    <property type="protein sequence ID" value="CAG8575079.1"/>
    <property type="molecule type" value="Genomic_DNA"/>
</dbReference>
<gene>
    <name evidence="1" type="ORF">ACOLOM_LOCUS5751</name>
</gene>
<evidence type="ECO:0000313" key="1">
    <source>
        <dbReference type="EMBL" id="CAG8575079.1"/>
    </source>
</evidence>
<proteinExistence type="predicted"/>
<protein>
    <submittedName>
        <fullName evidence="1">14289_t:CDS:1</fullName>
    </submittedName>
</protein>
<keyword evidence="2" id="KW-1185">Reference proteome</keyword>
<name>A0ACA9M8Z2_9GLOM</name>
<evidence type="ECO:0000313" key="2">
    <source>
        <dbReference type="Proteomes" id="UP000789525"/>
    </source>
</evidence>
<accession>A0ACA9M8Z2</accession>